<dbReference type="Gene3D" id="3.40.30.10">
    <property type="entry name" value="Glutaredoxin"/>
    <property type="match status" value="1"/>
</dbReference>
<evidence type="ECO:0000259" key="1">
    <source>
        <dbReference type="PROSITE" id="PS50404"/>
    </source>
</evidence>
<organism evidence="2 3">
    <name type="scientific">Vibrio atlanticus (strain LGP32)</name>
    <name type="common">Vibrio splendidus (strain Mel32)</name>
    <dbReference type="NCBI Taxonomy" id="575788"/>
    <lineage>
        <taxon>Bacteria</taxon>
        <taxon>Pseudomonadati</taxon>
        <taxon>Pseudomonadota</taxon>
        <taxon>Gammaproteobacteria</taxon>
        <taxon>Vibrionales</taxon>
        <taxon>Vibrionaceae</taxon>
        <taxon>Vibrio</taxon>
    </lineage>
</organism>
<sequence>MLRASDKTCVYNAANCNANFKYVERVMKFIRWFLGRVILLLNFVFSPRGVKRSQEEQSKVNEQAKTHTLYQFEACPFCVKVRRSMKRQSVQFELRDAKNNEQHRAELEAGGGRVKVPCLRIEKDGKTEWMYESSDIVSYLENQFA</sequence>
<proteinExistence type="predicted"/>
<feature type="domain" description="GST N-terminal" evidence="1">
    <location>
        <begin position="65"/>
        <end position="145"/>
    </location>
</feature>
<dbReference type="PROSITE" id="PS50404">
    <property type="entry name" value="GST_NTER"/>
    <property type="match status" value="1"/>
</dbReference>
<dbReference type="InterPro" id="IPR004045">
    <property type="entry name" value="Glutathione_S-Trfase_N"/>
</dbReference>
<dbReference type="HOGENOM" id="CLU_026126_8_0_6"/>
<dbReference type="eggNOG" id="COG0695">
    <property type="taxonomic scope" value="Bacteria"/>
</dbReference>
<evidence type="ECO:0000313" key="3">
    <source>
        <dbReference type="Proteomes" id="UP000009100"/>
    </source>
</evidence>
<dbReference type="Proteomes" id="UP000009100">
    <property type="component" value="Chromosome 2"/>
</dbReference>
<evidence type="ECO:0000313" key="2">
    <source>
        <dbReference type="EMBL" id="CAV26145.1"/>
    </source>
</evidence>
<reference evidence="2 3" key="1">
    <citation type="submission" date="2009-02" db="EMBL/GenBank/DDBJ databases">
        <title>Vibrio splendidus str. LGP32 complete genome.</title>
        <authorList>
            <person name="Mazel D."/>
            <person name="Le Roux F."/>
        </authorList>
    </citation>
    <scope>NUCLEOTIDE SEQUENCE [LARGE SCALE GENOMIC DNA]</scope>
    <source>
        <strain evidence="2 3">LGP32</strain>
    </source>
</reference>
<dbReference type="STRING" id="575788.VS_II0562"/>
<dbReference type="AlphaFoldDB" id="B7VRH4"/>
<dbReference type="KEGG" id="vsp:VS_II0562"/>
<dbReference type="InterPro" id="IPR036249">
    <property type="entry name" value="Thioredoxin-like_sf"/>
</dbReference>
<dbReference type="SUPFAM" id="SSF52833">
    <property type="entry name" value="Thioredoxin-like"/>
    <property type="match status" value="1"/>
</dbReference>
<dbReference type="PANTHER" id="PTHR45288">
    <property type="entry name" value="THIOREDOXIN FAMILY PROTEIN"/>
    <property type="match status" value="1"/>
</dbReference>
<gene>
    <name evidence="2" type="ordered locus">VS_II0562</name>
</gene>
<name>B7VRH4_VIBA3</name>
<protein>
    <recommendedName>
        <fullName evidence="1">GST N-terminal domain-containing protein</fullName>
    </recommendedName>
</protein>
<dbReference type="Pfam" id="PF13417">
    <property type="entry name" value="GST_N_3"/>
    <property type="match status" value="1"/>
</dbReference>
<dbReference type="PANTHER" id="PTHR45288:SF2">
    <property type="entry name" value="THIOREDOXIN FAMILY PROTEIN"/>
    <property type="match status" value="1"/>
</dbReference>
<accession>B7VRH4</accession>
<dbReference type="PROSITE" id="PS51354">
    <property type="entry name" value="GLUTAREDOXIN_2"/>
    <property type="match status" value="1"/>
</dbReference>
<dbReference type="EMBL" id="FM954973">
    <property type="protein sequence ID" value="CAV26145.1"/>
    <property type="molecule type" value="Genomic_DNA"/>
</dbReference>